<gene>
    <name evidence="3" type="ORF">HNO88_004075</name>
</gene>
<dbReference type="SUPFAM" id="SSF54427">
    <property type="entry name" value="NTF2-like"/>
    <property type="match status" value="1"/>
</dbReference>
<reference evidence="3 4" key="1">
    <citation type="submission" date="2020-08" db="EMBL/GenBank/DDBJ databases">
        <title>Functional genomics of gut bacteria from endangered species of beetles.</title>
        <authorList>
            <person name="Carlos-Shanley C."/>
        </authorList>
    </citation>
    <scope>NUCLEOTIDE SEQUENCE [LARGE SCALE GENOMIC DNA]</scope>
    <source>
        <strain evidence="3 4">S00245</strain>
    </source>
</reference>
<feature type="compositionally biased region" description="Basic residues" evidence="1">
    <location>
        <begin position="109"/>
        <end position="118"/>
    </location>
</feature>
<proteinExistence type="predicted"/>
<name>A0A7W7KDZ0_9SPHN</name>
<dbReference type="EMBL" id="JACHLR010000029">
    <property type="protein sequence ID" value="MBB4860730.1"/>
    <property type="molecule type" value="Genomic_DNA"/>
</dbReference>
<evidence type="ECO:0000313" key="4">
    <source>
        <dbReference type="Proteomes" id="UP000555448"/>
    </source>
</evidence>
<evidence type="ECO:0000256" key="1">
    <source>
        <dbReference type="SAM" id="MobiDB-lite"/>
    </source>
</evidence>
<feature type="region of interest" description="Disordered" evidence="1">
    <location>
        <begin position="97"/>
        <end position="118"/>
    </location>
</feature>
<feature type="domain" description="SnoaL-like" evidence="2">
    <location>
        <begin position="44"/>
        <end position="90"/>
    </location>
</feature>
<comment type="caution">
    <text evidence="3">The sequence shown here is derived from an EMBL/GenBank/DDBJ whole genome shotgun (WGS) entry which is preliminary data.</text>
</comment>
<dbReference type="Pfam" id="PF12680">
    <property type="entry name" value="SnoaL_2"/>
    <property type="match status" value="1"/>
</dbReference>
<dbReference type="InterPro" id="IPR037401">
    <property type="entry name" value="SnoaL-like"/>
</dbReference>
<keyword evidence="4" id="KW-1185">Reference proteome</keyword>
<evidence type="ECO:0000313" key="3">
    <source>
        <dbReference type="EMBL" id="MBB4860730.1"/>
    </source>
</evidence>
<protein>
    <recommendedName>
        <fullName evidence="2">SnoaL-like domain-containing protein</fullName>
    </recommendedName>
</protein>
<sequence length="118" mass="12237">MCNEGAYDATNATEMLAVTAALGATTIAVAQASSLQIEARIAIVQAQVDAFNKGDLDAFASSYAEDVELFDLGPEAKLHLSGRAALIALQASADEVPSKGDNPVAHGGTRFHYRQGAD</sequence>
<dbReference type="AlphaFoldDB" id="A0A7W7KDZ0"/>
<dbReference type="Proteomes" id="UP000555448">
    <property type="component" value="Unassembled WGS sequence"/>
</dbReference>
<dbReference type="InterPro" id="IPR032710">
    <property type="entry name" value="NTF2-like_dom_sf"/>
</dbReference>
<evidence type="ECO:0000259" key="2">
    <source>
        <dbReference type="Pfam" id="PF12680"/>
    </source>
</evidence>
<organism evidence="3 4">
    <name type="scientific">Novosphingobium chloroacetimidivorans</name>
    <dbReference type="NCBI Taxonomy" id="1428314"/>
    <lineage>
        <taxon>Bacteria</taxon>
        <taxon>Pseudomonadati</taxon>
        <taxon>Pseudomonadota</taxon>
        <taxon>Alphaproteobacteria</taxon>
        <taxon>Sphingomonadales</taxon>
        <taxon>Sphingomonadaceae</taxon>
        <taxon>Novosphingobium</taxon>
    </lineage>
</organism>
<accession>A0A7W7KDZ0</accession>
<dbReference type="Gene3D" id="3.10.450.50">
    <property type="match status" value="1"/>
</dbReference>